<feature type="transmembrane region" description="Helical" evidence="1">
    <location>
        <begin position="108"/>
        <end position="131"/>
    </location>
</feature>
<dbReference type="InterPro" id="IPR047798">
    <property type="entry name" value="BPSS1780-like"/>
</dbReference>
<keyword evidence="1" id="KW-0812">Transmembrane</keyword>
<feature type="transmembrane region" description="Helical" evidence="1">
    <location>
        <begin position="170"/>
        <end position="189"/>
    </location>
</feature>
<protein>
    <recommendedName>
        <fullName evidence="4">Transmembrane protein</fullName>
    </recommendedName>
</protein>
<sequence>MSDSAPPGNAVANVAPTARSVDAGRSVEWFKAGWNLFLKNPGVWIAISVIMLVVVFVLSMVPVIGQIAVLVTLPIAGGGLVLGCQSLSEGGELRVEHLFEGFQRQGASLAIVGALYAVGGLLAVGLAFLIGSGGAIGGAITHGWSGAGLAAGSLALGLLVWLILSVLLGMAFWFAPALVVLRGLAPIDAMKTSLGACLQNFVAFLVFGILSAVAGFVAMLPMGLGMIVLVPVMIGAAYASYLDVFG</sequence>
<feature type="transmembrane region" description="Helical" evidence="1">
    <location>
        <begin position="226"/>
        <end position="245"/>
    </location>
</feature>
<dbReference type="AlphaFoldDB" id="A0A9D7DWM6"/>
<dbReference type="NCBIfam" id="NF041043">
    <property type="entry name" value="BPSS1780_fam"/>
    <property type="match status" value="1"/>
</dbReference>
<evidence type="ECO:0000313" key="2">
    <source>
        <dbReference type="EMBL" id="MBK6972193.1"/>
    </source>
</evidence>
<keyword evidence="1" id="KW-1133">Transmembrane helix</keyword>
<organism evidence="2 3">
    <name type="scientific">Candidatus Methylophosphatis roskildensis</name>
    <dbReference type="NCBI Taxonomy" id="2899263"/>
    <lineage>
        <taxon>Bacteria</taxon>
        <taxon>Pseudomonadati</taxon>
        <taxon>Pseudomonadota</taxon>
        <taxon>Betaproteobacteria</taxon>
        <taxon>Nitrosomonadales</taxon>
        <taxon>Sterolibacteriaceae</taxon>
        <taxon>Candidatus Methylophosphatis</taxon>
    </lineage>
</organism>
<evidence type="ECO:0000256" key="1">
    <source>
        <dbReference type="SAM" id="Phobius"/>
    </source>
</evidence>
<accession>A0A9D7DWM6</accession>
<dbReference type="EMBL" id="JADJEV010000002">
    <property type="protein sequence ID" value="MBK6972193.1"/>
    <property type="molecule type" value="Genomic_DNA"/>
</dbReference>
<feature type="transmembrane region" description="Helical" evidence="1">
    <location>
        <begin position="201"/>
        <end position="220"/>
    </location>
</feature>
<gene>
    <name evidence="2" type="ORF">IPH26_04290</name>
</gene>
<name>A0A9D7DWM6_9PROT</name>
<feature type="transmembrane region" description="Helical" evidence="1">
    <location>
        <begin position="43"/>
        <end position="61"/>
    </location>
</feature>
<reference evidence="2" key="1">
    <citation type="submission" date="2020-10" db="EMBL/GenBank/DDBJ databases">
        <title>Connecting structure to function with the recovery of over 1000 high-quality activated sludge metagenome-assembled genomes encoding full-length rRNA genes using long-read sequencing.</title>
        <authorList>
            <person name="Singleton C.M."/>
            <person name="Petriglieri F."/>
            <person name="Kristensen J.M."/>
            <person name="Kirkegaard R.H."/>
            <person name="Michaelsen T.Y."/>
            <person name="Andersen M.H."/>
            <person name="Karst S.M."/>
            <person name="Dueholm M.S."/>
            <person name="Nielsen P.H."/>
            <person name="Albertsen M."/>
        </authorList>
    </citation>
    <scope>NUCLEOTIDE SEQUENCE</scope>
    <source>
        <strain evidence="2">Bjer_18-Q3-R1-45_BAT3C.347</strain>
    </source>
</reference>
<evidence type="ECO:0008006" key="4">
    <source>
        <dbReference type="Google" id="ProtNLM"/>
    </source>
</evidence>
<comment type="caution">
    <text evidence="2">The sequence shown here is derived from an EMBL/GenBank/DDBJ whole genome shotgun (WGS) entry which is preliminary data.</text>
</comment>
<dbReference type="Proteomes" id="UP000807785">
    <property type="component" value="Unassembled WGS sequence"/>
</dbReference>
<keyword evidence="1" id="KW-0472">Membrane</keyword>
<evidence type="ECO:0000313" key="3">
    <source>
        <dbReference type="Proteomes" id="UP000807785"/>
    </source>
</evidence>
<proteinExistence type="predicted"/>